<dbReference type="KEGG" id="fsl:EJO69_03515"/>
<dbReference type="CDD" id="cd00947">
    <property type="entry name" value="TBP_aldolase_IIB"/>
    <property type="match status" value="1"/>
</dbReference>
<dbReference type="OrthoDB" id="9803995at2"/>
<comment type="cofactor">
    <cofactor evidence="3">
        <name>Zn(2+)</name>
        <dbReference type="ChEBI" id="CHEBI:29105"/>
    </cofactor>
    <text evidence="3">Binds 2 Zn(2+) ions per subunit. One is catalytic and the other provides a structural contribution.</text>
</comment>
<dbReference type="Gene3D" id="3.20.20.70">
    <property type="entry name" value="Aldolase class I"/>
    <property type="match status" value="1"/>
</dbReference>
<evidence type="ECO:0000313" key="5">
    <source>
        <dbReference type="Proteomes" id="UP000270021"/>
    </source>
</evidence>
<dbReference type="Pfam" id="PF01116">
    <property type="entry name" value="F_bP_aldolase"/>
    <property type="match status" value="1"/>
</dbReference>
<dbReference type="GO" id="GO:0008270">
    <property type="term" value="F:zinc ion binding"/>
    <property type="evidence" value="ECO:0007669"/>
    <property type="project" value="InterPro"/>
</dbReference>
<proteinExistence type="predicted"/>
<sequence length="285" mass="31310">MLISLKEALDYAERNDCGIAAINTPTYEMLLATVRVAERRNVPIIIQHAEVHEPINTIEDIGPVMVELAKRSTAPIVVHVDHGESFDYVRRGFDVGFNSAMIDASRMPYEDNLAVTQQVVALANEYGYGVEAELGVMPGREDGSQSTSSDPEMLYTDPEMAEAFVRDSGVTALACSFGTVHGLYKAEPHLNFELISELRERTGVPIVMHGGSGLSEAEYLECIKRGVRKINYYTYADKAALEAVQQLLEQTPDTYTFSPLTVAATRAVEANIEQLVDVLYRGAAS</sequence>
<dbReference type="InterPro" id="IPR013785">
    <property type="entry name" value="Aldolase_TIM"/>
</dbReference>
<organism evidence="4 5">
    <name type="scientific">Flaviflexus salsibiostraticola</name>
    <dbReference type="NCBI Taxonomy" id="1282737"/>
    <lineage>
        <taxon>Bacteria</taxon>
        <taxon>Bacillati</taxon>
        <taxon>Actinomycetota</taxon>
        <taxon>Actinomycetes</taxon>
        <taxon>Actinomycetales</taxon>
        <taxon>Actinomycetaceae</taxon>
        <taxon>Flaviflexus</taxon>
    </lineage>
</organism>
<accession>A0A3S8Z7I3</accession>
<feature type="active site" description="Proton donor" evidence="1">
    <location>
        <position position="81"/>
    </location>
</feature>
<feature type="binding site" evidence="3">
    <location>
        <position position="133"/>
    </location>
    <ligand>
        <name>Zn(2+)</name>
        <dbReference type="ChEBI" id="CHEBI:29105"/>
        <label>2</label>
    </ligand>
</feature>
<reference evidence="4 5" key="1">
    <citation type="submission" date="2018-12" db="EMBL/GenBank/DDBJ databases">
        <title>Complete genome sequence of Flaviflexus salsibiostraticola KCTC 33148.</title>
        <authorList>
            <person name="Bae J.-W."/>
        </authorList>
    </citation>
    <scope>NUCLEOTIDE SEQUENCE [LARGE SCALE GENOMIC DNA]</scope>
    <source>
        <strain evidence="4 5">KCTC 33148</strain>
    </source>
</reference>
<feature type="binding site" evidence="2">
    <location>
        <begin position="231"/>
        <end position="234"/>
    </location>
    <ligand>
        <name>dihydroxyacetone phosphate</name>
        <dbReference type="ChEBI" id="CHEBI:57642"/>
    </ligand>
</feature>
<dbReference type="AlphaFoldDB" id="A0A3S8Z7I3"/>
<dbReference type="PANTHER" id="PTHR30304">
    <property type="entry name" value="D-TAGATOSE-1,6-BISPHOSPHATE ALDOLASE"/>
    <property type="match status" value="1"/>
</dbReference>
<protein>
    <submittedName>
        <fullName evidence="4">Class II fructose-bisphosphate aldolase</fullName>
    </submittedName>
</protein>
<evidence type="ECO:0000256" key="2">
    <source>
        <dbReference type="PIRSR" id="PIRSR001359-2"/>
    </source>
</evidence>
<feature type="binding site" evidence="3">
    <location>
        <position position="82"/>
    </location>
    <ligand>
        <name>Zn(2+)</name>
        <dbReference type="ChEBI" id="CHEBI:29105"/>
        <label>1</label>
        <note>catalytic</note>
    </ligand>
</feature>
<dbReference type="InterPro" id="IPR000771">
    <property type="entry name" value="FBA_II"/>
</dbReference>
<keyword evidence="5" id="KW-1185">Reference proteome</keyword>
<dbReference type="PANTHER" id="PTHR30304:SF0">
    <property type="entry name" value="D-TAGATOSE-1,6-BISPHOSPHATE ALDOLASE SUBUNIT GATY-RELATED"/>
    <property type="match status" value="1"/>
</dbReference>
<dbReference type="NCBIfam" id="TIGR00167">
    <property type="entry name" value="cbbA"/>
    <property type="match status" value="1"/>
</dbReference>
<feature type="binding site" evidence="3">
    <location>
        <position position="209"/>
    </location>
    <ligand>
        <name>Zn(2+)</name>
        <dbReference type="ChEBI" id="CHEBI:29105"/>
        <label>1</label>
        <note>catalytic</note>
    </ligand>
</feature>
<dbReference type="RefSeq" id="WP_126039295.1">
    <property type="nucleotide sequence ID" value="NZ_CP034438.1"/>
</dbReference>
<evidence type="ECO:0000256" key="3">
    <source>
        <dbReference type="PIRSR" id="PIRSR001359-3"/>
    </source>
</evidence>
<evidence type="ECO:0000313" key="4">
    <source>
        <dbReference type="EMBL" id="AZN29477.1"/>
    </source>
</evidence>
<dbReference type="EMBL" id="CP034438">
    <property type="protein sequence ID" value="AZN29477.1"/>
    <property type="molecule type" value="Genomic_DNA"/>
</dbReference>
<keyword evidence="3" id="KW-0479">Metal-binding</keyword>
<dbReference type="GO" id="GO:0016832">
    <property type="term" value="F:aldehyde-lyase activity"/>
    <property type="evidence" value="ECO:0007669"/>
    <property type="project" value="InterPro"/>
</dbReference>
<dbReference type="SUPFAM" id="SSF51569">
    <property type="entry name" value="Aldolase"/>
    <property type="match status" value="1"/>
</dbReference>
<dbReference type="GO" id="GO:0005975">
    <property type="term" value="P:carbohydrate metabolic process"/>
    <property type="evidence" value="ECO:0007669"/>
    <property type="project" value="InterPro"/>
</dbReference>
<evidence type="ECO:0000256" key="1">
    <source>
        <dbReference type="PIRSR" id="PIRSR001359-1"/>
    </source>
</evidence>
<feature type="binding site" evidence="3">
    <location>
        <position position="103"/>
    </location>
    <ligand>
        <name>Zn(2+)</name>
        <dbReference type="ChEBI" id="CHEBI:29105"/>
        <label>2</label>
    </ligand>
</feature>
<feature type="binding site" evidence="2">
    <location>
        <position position="182"/>
    </location>
    <ligand>
        <name>dihydroxyacetone phosphate</name>
        <dbReference type="ChEBI" id="CHEBI:57642"/>
    </ligand>
</feature>
<dbReference type="Proteomes" id="UP000270021">
    <property type="component" value="Chromosome"/>
</dbReference>
<feature type="binding site" evidence="2">
    <location>
        <begin position="210"/>
        <end position="212"/>
    </location>
    <ligand>
        <name>dihydroxyacetone phosphate</name>
        <dbReference type="ChEBI" id="CHEBI:57642"/>
    </ligand>
</feature>
<gene>
    <name evidence="4" type="ORF">EJO69_03515</name>
</gene>
<feature type="binding site" evidence="3">
    <location>
        <position position="181"/>
    </location>
    <ligand>
        <name>Zn(2+)</name>
        <dbReference type="ChEBI" id="CHEBI:29105"/>
        <label>1</label>
        <note>catalytic</note>
    </ligand>
</feature>
<name>A0A3S8Z7I3_9ACTO</name>
<keyword evidence="3" id="KW-0862">Zinc</keyword>
<dbReference type="InterPro" id="IPR050246">
    <property type="entry name" value="Class_II_FBP_aldolase"/>
</dbReference>
<dbReference type="PIRSF" id="PIRSF001359">
    <property type="entry name" value="F_bP_aldolase_II"/>
    <property type="match status" value="1"/>
</dbReference>